<evidence type="ECO:0000313" key="2">
    <source>
        <dbReference type="Proteomes" id="UP000269669"/>
    </source>
</evidence>
<dbReference type="EMBL" id="RSDW01000001">
    <property type="protein sequence ID" value="RSL18544.1"/>
    <property type="molecule type" value="Genomic_DNA"/>
</dbReference>
<protein>
    <submittedName>
        <fullName evidence="1">Uncharacterized protein</fullName>
    </submittedName>
</protein>
<accession>A0A428MNR1</accession>
<gene>
    <name evidence="1" type="ORF">EDE15_4133</name>
</gene>
<evidence type="ECO:0000313" key="1">
    <source>
        <dbReference type="EMBL" id="RSL18544.1"/>
    </source>
</evidence>
<proteinExistence type="predicted"/>
<dbReference type="AlphaFoldDB" id="A0A428MNR1"/>
<comment type="caution">
    <text evidence="1">The sequence shown here is derived from an EMBL/GenBank/DDBJ whole genome shotgun (WGS) entry which is preliminary data.</text>
</comment>
<name>A0A428MNR1_9BACT</name>
<keyword evidence="2" id="KW-1185">Reference proteome</keyword>
<reference evidence="1 2" key="1">
    <citation type="submission" date="2018-12" db="EMBL/GenBank/DDBJ databases">
        <title>Sequencing of bacterial isolates from soil warming experiment in Harvard Forest, Massachusetts, USA.</title>
        <authorList>
            <person name="Deangelis K."/>
        </authorList>
    </citation>
    <scope>NUCLEOTIDE SEQUENCE [LARGE SCALE GENOMIC DNA]</scope>
    <source>
        <strain evidence="1 2">EB153</strain>
    </source>
</reference>
<sequence>MIIAKNTKARTRSWTIGEILLWGGVRRLFSHDGAGDSEGTSHVGCRELHLKLYSGVPLIAGMYLPFEYLRSQSIRNK</sequence>
<dbReference type="Proteomes" id="UP000269669">
    <property type="component" value="Unassembled WGS sequence"/>
</dbReference>
<organism evidence="1 2">
    <name type="scientific">Edaphobacter aggregans</name>
    <dbReference type="NCBI Taxonomy" id="570835"/>
    <lineage>
        <taxon>Bacteria</taxon>
        <taxon>Pseudomonadati</taxon>
        <taxon>Acidobacteriota</taxon>
        <taxon>Terriglobia</taxon>
        <taxon>Terriglobales</taxon>
        <taxon>Acidobacteriaceae</taxon>
        <taxon>Edaphobacter</taxon>
    </lineage>
</organism>